<name>A0A0F9WKI8_9ZZZZ</name>
<dbReference type="EMBL" id="LAZR01000146">
    <property type="protein sequence ID" value="KKN86526.1"/>
    <property type="molecule type" value="Genomic_DNA"/>
</dbReference>
<gene>
    <name evidence="1" type="ORF">LCGC14_0267020</name>
</gene>
<reference evidence="1" key="1">
    <citation type="journal article" date="2015" name="Nature">
        <title>Complex archaea that bridge the gap between prokaryotes and eukaryotes.</title>
        <authorList>
            <person name="Spang A."/>
            <person name="Saw J.H."/>
            <person name="Jorgensen S.L."/>
            <person name="Zaremba-Niedzwiedzka K."/>
            <person name="Martijn J."/>
            <person name="Lind A.E."/>
            <person name="van Eijk R."/>
            <person name="Schleper C."/>
            <person name="Guy L."/>
            <person name="Ettema T.J."/>
        </authorList>
    </citation>
    <scope>NUCLEOTIDE SEQUENCE</scope>
</reference>
<dbReference type="AlphaFoldDB" id="A0A0F9WKI8"/>
<evidence type="ECO:0000313" key="1">
    <source>
        <dbReference type="EMBL" id="KKN86526.1"/>
    </source>
</evidence>
<proteinExistence type="predicted"/>
<evidence type="ECO:0008006" key="2">
    <source>
        <dbReference type="Google" id="ProtNLM"/>
    </source>
</evidence>
<organism evidence="1">
    <name type="scientific">marine sediment metagenome</name>
    <dbReference type="NCBI Taxonomy" id="412755"/>
    <lineage>
        <taxon>unclassified sequences</taxon>
        <taxon>metagenomes</taxon>
        <taxon>ecological metagenomes</taxon>
    </lineage>
</organism>
<protein>
    <recommendedName>
        <fullName evidence="2">Ribbon-helix-helix protein CopG domain-containing protein</fullName>
    </recommendedName>
</protein>
<accession>A0A0F9WKI8</accession>
<comment type="caution">
    <text evidence="1">The sequence shown here is derived from an EMBL/GenBank/DDBJ whole genome shotgun (WGS) entry which is preliminary data.</text>
</comment>
<sequence>MNLIRTQKLKQESYRIPEYIITYMDNLIHLGIYPTKSDIVRHALIHFLDTDHKMLPTIEKDEEQTNGSQ</sequence>